<dbReference type="KEGG" id="vpy:HZI73_18575"/>
<dbReference type="NCBIfam" id="TIGR00765">
    <property type="entry name" value="yihY_not_rbn"/>
    <property type="match status" value="1"/>
</dbReference>
<evidence type="ECO:0000256" key="6">
    <source>
        <dbReference type="SAM" id="Phobius"/>
    </source>
</evidence>
<dbReference type="Proteomes" id="UP000683246">
    <property type="component" value="Chromosome"/>
</dbReference>
<protein>
    <submittedName>
        <fullName evidence="7">YihY/virulence factor BrkB family protein</fullName>
    </submittedName>
</protein>
<dbReference type="RefSeq" id="WP_212694866.1">
    <property type="nucleotide sequence ID" value="NZ_CP058649.1"/>
</dbReference>
<keyword evidence="4 6" id="KW-1133">Transmembrane helix</keyword>
<name>A0A8J8MMW4_9FIRM</name>
<dbReference type="AlphaFoldDB" id="A0A8J8MMW4"/>
<evidence type="ECO:0000313" key="8">
    <source>
        <dbReference type="Proteomes" id="UP000683246"/>
    </source>
</evidence>
<dbReference type="PANTHER" id="PTHR30213">
    <property type="entry name" value="INNER MEMBRANE PROTEIN YHJD"/>
    <property type="match status" value="1"/>
</dbReference>
<keyword evidence="3 6" id="KW-0812">Transmembrane</keyword>
<sequence>MISKKTMLRVIIQLVRRVQSDDITAWASKLTFYILLSIFPFLLFLMQILSYTSLTNVDIFYQFQDLFPEEVFGIIDFITVDLQRSQSDTVLSIAIIATIWAASKGIMAVITSLNKAYREKETRSYFYIRFMAFVYTIAFALVLILTFILIIFWNKLLSFAFSYIYLPTALEGIIGFIRILFAIVLLFFFFILLYNASPNKKISFKEVVPGAILSTLGWLLMSFIFSIYINRLGNFSYMYGSLASIIILMIWLYLCSIILLIGGQLNAIAAEYTKKEIETT</sequence>
<dbReference type="EMBL" id="CP058649">
    <property type="protein sequence ID" value="QUI24173.1"/>
    <property type="molecule type" value="Genomic_DNA"/>
</dbReference>
<evidence type="ECO:0000256" key="2">
    <source>
        <dbReference type="ARBA" id="ARBA00022475"/>
    </source>
</evidence>
<comment type="subcellular location">
    <subcellularLocation>
        <location evidence="1">Cell membrane</location>
        <topology evidence="1">Multi-pass membrane protein</topology>
    </subcellularLocation>
</comment>
<dbReference type="PIRSF" id="PIRSF035875">
    <property type="entry name" value="RNase_BN"/>
    <property type="match status" value="1"/>
</dbReference>
<dbReference type="GO" id="GO:0005886">
    <property type="term" value="C:plasma membrane"/>
    <property type="evidence" value="ECO:0007669"/>
    <property type="project" value="UniProtKB-SubCell"/>
</dbReference>
<feature type="transmembrane region" description="Helical" evidence="6">
    <location>
        <begin position="30"/>
        <end position="49"/>
    </location>
</feature>
<proteinExistence type="predicted"/>
<keyword evidence="5 6" id="KW-0472">Membrane</keyword>
<feature type="transmembrane region" description="Helical" evidence="6">
    <location>
        <begin position="90"/>
        <end position="114"/>
    </location>
</feature>
<accession>A0A8J8MMW4</accession>
<evidence type="ECO:0000256" key="5">
    <source>
        <dbReference type="ARBA" id="ARBA00023136"/>
    </source>
</evidence>
<feature type="transmembrane region" description="Helical" evidence="6">
    <location>
        <begin position="173"/>
        <end position="195"/>
    </location>
</feature>
<feature type="transmembrane region" description="Helical" evidence="6">
    <location>
        <begin position="207"/>
        <end position="229"/>
    </location>
</feature>
<organism evidence="7 8">
    <name type="scientific">Vallitalea pronyensis</name>
    <dbReference type="NCBI Taxonomy" id="1348613"/>
    <lineage>
        <taxon>Bacteria</taxon>
        <taxon>Bacillati</taxon>
        <taxon>Bacillota</taxon>
        <taxon>Clostridia</taxon>
        <taxon>Lachnospirales</taxon>
        <taxon>Vallitaleaceae</taxon>
        <taxon>Vallitalea</taxon>
    </lineage>
</organism>
<evidence type="ECO:0000256" key="1">
    <source>
        <dbReference type="ARBA" id="ARBA00004651"/>
    </source>
</evidence>
<reference evidence="7" key="1">
    <citation type="submission" date="2020-07" db="EMBL/GenBank/DDBJ databases">
        <title>Vallitalea pronyensis genome.</title>
        <authorList>
            <person name="Postec A."/>
        </authorList>
    </citation>
    <scope>NUCLEOTIDE SEQUENCE</scope>
    <source>
        <strain evidence="7">FatNI3</strain>
    </source>
</reference>
<feature type="transmembrane region" description="Helical" evidence="6">
    <location>
        <begin position="126"/>
        <end position="153"/>
    </location>
</feature>
<evidence type="ECO:0000313" key="7">
    <source>
        <dbReference type="EMBL" id="QUI24173.1"/>
    </source>
</evidence>
<keyword evidence="8" id="KW-1185">Reference proteome</keyword>
<dbReference type="InterPro" id="IPR017039">
    <property type="entry name" value="Virul_fac_BrkB"/>
</dbReference>
<dbReference type="Pfam" id="PF03631">
    <property type="entry name" value="Virul_fac_BrkB"/>
    <property type="match status" value="1"/>
</dbReference>
<evidence type="ECO:0000256" key="3">
    <source>
        <dbReference type="ARBA" id="ARBA00022692"/>
    </source>
</evidence>
<keyword evidence="2" id="KW-1003">Cell membrane</keyword>
<dbReference type="PANTHER" id="PTHR30213:SF0">
    <property type="entry name" value="UPF0761 MEMBRANE PROTEIN YIHY"/>
    <property type="match status" value="1"/>
</dbReference>
<evidence type="ECO:0000256" key="4">
    <source>
        <dbReference type="ARBA" id="ARBA00022989"/>
    </source>
</evidence>
<gene>
    <name evidence="7" type="ORF">HZI73_18575</name>
</gene>
<feature type="transmembrane region" description="Helical" evidence="6">
    <location>
        <begin position="235"/>
        <end position="261"/>
    </location>
</feature>